<sequence length="225" mass="25035">MDIVDLTHTLDENIQIYPGDPQFSCCPALTVENDGWNVQSISLGSHTGTHIDAPYHILKDGQTIETIPISRFIGPCIVIDVTGKQPRERIHWEALASYEFKMRRGAPHGAVVLLRTDWSKYWGNPRYFDHPFLDREAAQKILDTGINVIGIDTLSPDETHVDDKHDCNIDVGVHQTVLGAGGLIAENLTNLDIIQEGSWTINLVPLKLHHCDGSPIRAFASRNVT</sequence>
<dbReference type="Pfam" id="PF04199">
    <property type="entry name" value="Cyclase"/>
    <property type="match status" value="1"/>
</dbReference>
<keyword evidence="3" id="KW-1185">Reference proteome</keyword>
<dbReference type="InterPro" id="IPR007325">
    <property type="entry name" value="KFase/CYL"/>
</dbReference>
<evidence type="ECO:0000313" key="2">
    <source>
        <dbReference type="EMBL" id="CAL1712020.1"/>
    </source>
</evidence>
<dbReference type="SUPFAM" id="SSF102198">
    <property type="entry name" value="Putative cyclase"/>
    <property type="match status" value="1"/>
</dbReference>
<reference evidence="3" key="1">
    <citation type="submission" date="2024-04" db="EMBL/GenBank/DDBJ databases">
        <authorList>
            <person name="Shaw F."/>
            <person name="Minotto A."/>
        </authorList>
    </citation>
    <scope>NUCLEOTIDE SEQUENCE [LARGE SCALE GENOMIC DNA]</scope>
</reference>
<proteinExistence type="inferred from homology"/>
<evidence type="ECO:0008006" key="4">
    <source>
        <dbReference type="Google" id="ProtNLM"/>
    </source>
</evidence>
<evidence type="ECO:0000313" key="3">
    <source>
        <dbReference type="Proteomes" id="UP001497453"/>
    </source>
</evidence>
<protein>
    <recommendedName>
        <fullName evidence="4">Cyclase</fullName>
    </recommendedName>
</protein>
<gene>
    <name evidence="2" type="ORF">GFSPODELE1_LOCUS8620</name>
</gene>
<accession>A0ABP1DWB5</accession>
<dbReference type="PANTHER" id="PTHR31118">
    <property type="entry name" value="CYCLASE-LIKE PROTEIN 2"/>
    <property type="match status" value="1"/>
</dbReference>
<name>A0ABP1DWB5_9APHY</name>
<dbReference type="PANTHER" id="PTHR31118:SF12">
    <property type="entry name" value="CYCLASE-LIKE PROTEIN 2"/>
    <property type="match status" value="1"/>
</dbReference>
<dbReference type="Proteomes" id="UP001497453">
    <property type="component" value="Chromosome 6"/>
</dbReference>
<dbReference type="InterPro" id="IPR037175">
    <property type="entry name" value="KFase_sf"/>
</dbReference>
<comment type="similarity">
    <text evidence="1">Belongs to the Cyclase 1 superfamily.</text>
</comment>
<evidence type="ECO:0000256" key="1">
    <source>
        <dbReference type="ARBA" id="ARBA00007865"/>
    </source>
</evidence>
<dbReference type="EMBL" id="OZ037949">
    <property type="protein sequence ID" value="CAL1712020.1"/>
    <property type="molecule type" value="Genomic_DNA"/>
</dbReference>
<dbReference type="Gene3D" id="3.50.30.50">
    <property type="entry name" value="Putative cyclase"/>
    <property type="match status" value="1"/>
</dbReference>
<organism evidence="2 3">
    <name type="scientific">Somion occarium</name>
    <dbReference type="NCBI Taxonomy" id="3059160"/>
    <lineage>
        <taxon>Eukaryota</taxon>
        <taxon>Fungi</taxon>
        <taxon>Dikarya</taxon>
        <taxon>Basidiomycota</taxon>
        <taxon>Agaricomycotina</taxon>
        <taxon>Agaricomycetes</taxon>
        <taxon>Polyporales</taxon>
        <taxon>Cerrenaceae</taxon>
        <taxon>Somion</taxon>
    </lineage>
</organism>